<protein>
    <submittedName>
        <fullName evidence="1">Uncharacterized protein</fullName>
    </submittedName>
</protein>
<dbReference type="RefSeq" id="WP_181641446.1">
    <property type="nucleotide sequence ID" value="NZ_CCXJ01000035.1"/>
</dbReference>
<accession>A0ABT9NQX7</accession>
<evidence type="ECO:0000313" key="1">
    <source>
        <dbReference type="EMBL" id="MDP9822783.1"/>
    </source>
</evidence>
<gene>
    <name evidence="1" type="ORF">J2S59_002592</name>
</gene>
<keyword evidence="2" id="KW-1185">Reference proteome</keyword>
<sequence>MSEIHESLYGYLHAFEEGRGEDVAMLGQQMIDDLGSVGALIQVASAVVSLRHHPGTSFPVLAQVVAAQRGGYELDASSITGGTIANEVLDVLEDLRGGGGLSDESRRVLAQYDNRPGSSAVIGMLCNMIYLLLADLELQDMHVEGGRRSMRSAVGYALEAARVRANGEAAPNPFDMKYNDRDA</sequence>
<comment type="caution">
    <text evidence="1">The sequence shown here is derived from an EMBL/GenBank/DDBJ whole genome shotgun (WGS) entry which is preliminary data.</text>
</comment>
<name>A0ABT9NQX7_9ACTN</name>
<organism evidence="1 2">
    <name type="scientific">Nocardioides massiliensis</name>
    <dbReference type="NCBI Taxonomy" id="1325935"/>
    <lineage>
        <taxon>Bacteria</taxon>
        <taxon>Bacillati</taxon>
        <taxon>Actinomycetota</taxon>
        <taxon>Actinomycetes</taxon>
        <taxon>Propionibacteriales</taxon>
        <taxon>Nocardioidaceae</taxon>
        <taxon>Nocardioides</taxon>
    </lineage>
</organism>
<dbReference type="Proteomes" id="UP001240447">
    <property type="component" value="Unassembled WGS sequence"/>
</dbReference>
<evidence type="ECO:0000313" key="2">
    <source>
        <dbReference type="Proteomes" id="UP001240447"/>
    </source>
</evidence>
<dbReference type="EMBL" id="JAUSQM010000001">
    <property type="protein sequence ID" value="MDP9822783.1"/>
    <property type="molecule type" value="Genomic_DNA"/>
</dbReference>
<proteinExistence type="predicted"/>
<reference evidence="1 2" key="1">
    <citation type="submission" date="2023-07" db="EMBL/GenBank/DDBJ databases">
        <title>Sequencing the genomes of 1000 actinobacteria strains.</title>
        <authorList>
            <person name="Klenk H.-P."/>
        </authorList>
    </citation>
    <scope>NUCLEOTIDE SEQUENCE [LARGE SCALE GENOMIC DNA]</scope>
    <source>
        <strain evidence="1 2">GD13</strain>
    </source>
</reference>